<dbReference type="OrthoDB" id="447842at2759"/>
<accession>C4YEM1</accession>
<organism evidence="3 4">
    <name type="scientific">Candida albicans (strain WO-1)</name>
    <name type="common">Yeast</name>
    <dbReference type="NCBI Taxonomy" id="294748"/>
    <lineage>
        <taxon>Eukaryota</taxon>
        <taxon>Fungi</taxon>
        <taxon>Dikarya</taxon>
        <taxon>Ascomycota</taxon>
        <taxon>Saccharomycotina</taxon>
        <taxon>Pichiomycetes</taxon>
        <taxon>Debaryomycetaceae</taxon>
        <taxon>Candida/Lodderomyces clade</taxon>
        <taxon>Candida</taxon>
    </lineage>
</organism>
<sequence>MTTTTTTATTTTTSEVPLLYTLGFIRCKDNNKILLLNRNKSPWMGLYNGVGGKLQSGETALDCMIREANEETGLHLTNFISRGIMTWKIDYSDNVTSHQQPSIGGLYLFTADISIEQYEQYRTPLVYNDEGILDWKNMDWILHQNNFGVVDNIKIILQYLFDSKEQDLFTVKYNDHHLISCVYLPNENPLYKQQQL</sequence>
<dbReference type="SUPFAM" id="SSF55811">
    <property type="entry name" value="Nudix"/>
    <property type="match status" value="1"/>
</dbReference>
<dbReference type="PaxDb" id="5476-C4YEM1"/>
<evidence type="ECO:0000256" key="1">
    <source>
        <dbReference type="ARBA" id="ARBA00022801"/>
    </source>
</evidence>
<dbReference type="EMBL" id="CH672346">
    <property type="protein sequence ID" value="EEQ42757.1"/>
    <property type="molecule type" value="Genomic_DNA"/>
</dbReference>
<keyword evidence="1" id="KW-0378">Hydrolase</keyword>
<feature type="domain" description="Nudix hydrolase" evidence="2">
    <location>
        <begin position="16"/>
        <end position="162"/>
    </location>
</feature>
<evidence type="ECO:0000313" key="3">
    <source>
        <dbReference type="EMBL" id="EEQ42757.1"/>
    </source>
</evidence>
<name>C4YEM1_CANAW</name>
<evidence type="ECO:0000313" key="4">
    <source>
        <dbReference type="Proteomes" id="UP000001429"/>
    </source>
</evidence>
<dbReference type="GO" id="GO:0016787">
    <property type="term" value="F:hydrolase activity"/>
    <property type="evidence" value="ECO:0007669"/>
    <property type="project" value="UniProtKB-KW"/>
</dbReference>
<keyword evidence="4" id="KW-1185">Reference proteome</keyword>
<dbReference type="PROSITE" id="PS51462">
    <property type="entry name" value="NUDIX"/>
    <property type="match status" value="1"/>
</dbReference>
<dbReference type="CDD" id="cd18886">
    <property type="entry name" value="NUDIX_MutT_Nudt1"/>
    <property type="match status" value="1"/>
</dbReference>
<proteinExistence type="predicted"/>
<dbReference type="InterPro" id="IPR000086">
    <property type="entry name" value="NUDIX_hydrolase_dom"/>
</dbReference>
<dbReference type="PROSITE" id="PS00893">
    <property type="entry name" value="NUDIX_BOX"/>
    <property type="match status" value="1"/>
</dbReference>
<dbReference type="VEuPathDB" id="FungiDB:CAWG_00978"/>
<dbReference type="PANTHER" id="PTHR43222:SF2">
    <property type="entry name" value="NUDIX HYDROLASE 23, CHLOROPLASTIC"/>
    <property type="match status" value="1"/>
</dbReference>
<dbReference type="HOGENOM" id="CLU_037162_27_0_1"/>
<reference evidence="3 4" key="1">
    <citation type="journal article" date="2009" name="Nature">
        <title>Evolution of pathogenicity and sexual reproduction in eight Candida genomes.</title>
        <authorList>
            <person name="Butler G."/>
            <person name="Rasmussen M.D."/>
            <person name="Lin M.F."/>
            <person name="Santos M.A."/>
            <person name="Sakthikumar S."/>
            <person name="Munro C.A."/>
            <person name="Rheinbay E."/>
            <person name="Grabherr M."/>
            <person name="Forche A."/>
            <person name="Reedy J.L."/>
            <person name="Agrafioti I."/>
            <person name="Arnaud M.B."/>
            <person name="Bates S."/>
            <person name="Brown A.J."/>
            <person name="Brunke S."/>
            <person name="Costanzo M.C."/>
            <person name="Fitzpatrick D.A."/>
            <person name="de Groot P.W."/>
            <person name="Harris D."/>
            <person name="Hoyer L.L."/>
            <person name="Hube B."/>
            <person name="Klis F.M."/>
            <person name="Kodira C."/>
            <person name="Lennard N."/>
            <person name="Logue M.E."/>
            <person name="Martin R."/>
            <person name="Neiman A.M."/>
            <person name="Nikolaou E."/>
            <person name="Quail M.A."/>
            <person name="Quinn J."/>
            <person name="Santos M.C."/>
            <person name="Schmitzberger F.F."/>
            <person name="Sherlock G."/>
            <person name="Shah P."/>
            <person name="Silverstein K.A."/>
            <person name="Skrzypek M.S."/>
            <person name="Soll D."/>
            <person name="Staggs R."/>
            <person name="Stansfield I."/>
            <person name="Stumpf M.P."/>
            <person name="Sudbery P.E."/>
            <person name="Srikantha T."/>
            <person name="Zeng Q."/>
            <person name="Berman J."/>
            <person name="Berriman M."/>
            <person name="Heitman J."/>
            <person name="Gow N.A."/>
            <person name="Lorenz M.C."/>
            <person name="Birren B.W."/>
            <person name="Kellis M."/>
            <person name="Cuomo C.A."/>
        </authorList>
    </citation>
    <scope>NUCLEOTIDE SEQUENCE [LARGE SCALE GENOMIC DNA]</scope>
    <source>
        <strain evidence="3 4">WO-1</strain>
    </source>
</reference>
<dbReference type="PANTHER" id="PTHR43222">
    <property type="entry name" value="NUDIX HYDROLASE 23"/>
    <property type="match status" value="1"/>
</dbReference>
<dbReference type="Gene3D" id="3.90.79.10">
    <property type="entry name" value="Nucleoside Triphosphate Pyrophosphohydrolase"/>
    <property type="match status" value="1"/>
</dbReference>
<dbReference type="Pfam" id="PF00293">
    <property type="entry name" value="NUDIX"/>
    <property type="match status" value="1"/>
</dbReference>
<evidence type="ECO:0000259" key="2">
    <source>
        <dbReference type="PROSITE" id="PS51462"/>
    </source>
</evidence>
<dbReference type="AlphaFoldDB" id="C4YEM1"/>
<protein>
    <recommendedName>
        <fullName evidence="2">Nudix hydrolase domain-containing protein</fullName>
    </recommendedName>
</protein>
<gene>
    <name evidence="3" type="ORF">CAWG_00978</name>
</gene>
<dbReference type="OMA" id="CMIREAN"/>
<dbReference type="Proteomes" id="UP000001429">
    <property type="component" value="Chromosome 1"/>
</dbReference>
<dbReference type="InterPro" id="IPR015797">
    <property type="entry name" value="NUDIX_hydrolase-like_dom_sf"/>
</dbReference>
<dbReference type="InterPro" id="IPR020084">
    <property type="entry name" value="NUDIX_hydrolase_CS"/>
</dbReference>